<evidence type="ECO:0000259" key="12">
    <source>
        <dbReference type="PROSITE" id="PS50405"/>
    </source>
</evidence>
<evidence type="ECO:0000259" key="10">
    <source>
        <dbReference type="PROSITE" id="PS50280"/>
    </source>
</evidence>
<evidence type="ECO:0000256" key="1">
    <source>
        <dbReference type="ARBA" id="ARBA00011738"/>
    </source>
</evidence>
<dbReference type="SUPFAM" id="SSF82199">
    <property type="entry name" value="SET domain"/>
    <property type="match status" value="1"/>
</dbReference>
<dbReference type="AlphaFoldDB" id="A0A9P0MZR0"/>
<proteinExistence type="inferred from homology"/>
<dbReference type="InterPro" id="IPR002893">
    <property type="entry name" value="Znf_MYND"/>
</dbReference>
<evidence type="ECO:0000259" key="13">
    <source>
        <dbReference type="PROSITE" id="PS50865"/>
    </source>
</evidence>
<dbReference type="SUPFAM" id="SSF52833">
    <property type="entry name" value="Thioredoxin-like"/>
    <property type="match status" value="1"/>
</dbReference>
<dbReference type="Pfam" id="PF00856">
    <property type="entry name" value="SET"/>
    <property type="match status" value="1"/>
</dbReference>
<dbReference type="InterPro" id="IPR010987">
    <property type="entry name" value="Glutathione-S-Trfase_C-like"/>
</dbReference>
<dbReference type="SFLD" id="SFLDG00363">
    <property type="entry name" value="AMPS_(cytGST):_Alpha-__Mu-__Pi"/>
    <property type="match status" value="1"/>
</dbReference>
<evidence type="ECO:0000256" key="6">
    <source>
        <dbReference type="ARBA" id="ARBA00022833"/>
    </source>
</evidence>
<dbReference type="InterPro" id="IPR001214">
    <property type="entry name" value="SET_dom"/>
</dbReference>
<protein>
    <recommendedName>
        <fullName evidence="2">glutathione transferase</fullName>
        <ecNumber evidence="2">2.5.1.18</ecNumber>
    </recommendedName>
</protein>
<dbReference type="CDD" id="cd03039">
    <property type="entry name" value="GST_N_Sigma_like"/>
    <property type="match status" value="1"/>
</dbReference>
<feature type="domain" description="MYND-type" evidence="13">
    <location>
        <begin position="225"/>
        <end position="264"/>
    </location>
</feature>
<dbReference type="GO" id="GO:0006749">
    <property type="term" value="P:glutathione metabolic process"/>
    <property type="evidence" value="ECO:0007669"/>
    <property type="project" value="TreeGrafter"/>
</dbReference>
<evidence type="ECO:0000256" key="7">
    <source>
        <dbReference type="ARBA" id="ARBA00038317"/>
    </source>
</evidence>
<dbReference type="InterPro" id="IPR036282">
    <property type="entry name" value="Glutathione-S-Trfase_C_sf"/>
</dbReference>
<keyword evidence="6" id="KW-0862">Zinc</keyword>
<organism evidence="14 15">
    <name type="scientific">Spodoptera littoralis</name>
    <name type="common">Egyptian cotton leafworm</name>
    <dbReference type="NCBI Taxonomy" id="7109"/>
    <lineage>
        <taxon>Eukaryota</taxon>
        <taxon>Metazoa</taxon>
        <taxon>Ecdysozoa</taxon>
        <taxon>Arthropoda</taxon>
        <taxon>Hexapoda</taxon>
        <taxon>Insecta</taxon>
        <taxon>Pterygota</taxon>
        <taxon>Neoptera</taxon>
        <taxon>Endopterygota</taxon>
        <taxon>Lepidoptera</taxon>
        <taxon>Glossata</taxon>
        <taxon>Ditrysia</taxon>
        <taxon>Noctuoidea</taxon>
        <taxon>Noctuidae</taxon>
        <taxon>Amphipyrinae</taxon>
        <taxon>Spodoptera</taxon>
    </lineage>
</organism>
<dbReference type="CDD" id="cd03192">
    <property type="entry name" value="GST_C_Sigma_like"/>
    <property type="match status" value="1"/>
</dbReference>
<dbReference type="SFLD" id="SFLDG01205">
    <property type="entry name" value="AMPS.1"/>
    <property type="match status" value="1"/>
</dbReference>
<dbReference type="InterPro" id="IPR040079">
    <property type="entry name" value="Glutathione_S-Trfase"/>
</dbReference>
<dbReference type="InterPro" id="IPR046341">
    <property type="entry name" value="SET_dom_sf"/>
</dbReference>
<dbReference type="Gene3D" id="2.170.270.10">
    <property type="entry name" value="SET domain"/>
    <property type="match status" value="2"/>
</dbReference>
<evidence type="ECO:0000256" key="5">
    <source>
        <dbReference type="ARBA" id="ARBA00022771"/>
    </source>
</evidence>
<evidence type="ECO:0000256" key="8">
    <source>
        <dbReference type="ARBA" id="ARBA00047960"/>
    </source>
</evidence>
<accession>A0A9P0MZR0</accession>
<comment type="subunit">
    <text evidence="1">Homodimer.</text>
</comment>
<feature type="domain" description="GST N-terminal" evidence="11">
    <location>
        <begin position="590"/>
        <end position="667"/>
    </location>
</feature>
<dbReference type="InterPro" id="IPR004046">
    <property type="entry name" value="GST_C"/>
</dbReference>
<dbReference type="InterPro" id="IPR050213">
    <property type="entry name" value="GST_superfamily"/>
</dbReference>
<comment type="catalytic activity">
    <reaction evidence="8">
        <text>RX + glutathione = an S-substituted glutathione + a halide anion + H(+)</text>
        <dbReference type="Rhea" id="RHEA:16437"/>
        <dbReference type="ChEBI" id="CHEBI:15378"/>
        <dbReference type="ChEBI" id="CHEBI:16042"/>
        <dbReference type="ChEBI" id="CHEBI:17792"/>
        <dbReference type="ChEBI" id="CHEBI:57925"/>
        <dbReference type="ChEBI" id="CHEBI:90779"/>
        <dbReference type="EC" id="2.5.1.18"/>
    </reaction>
</comment>
<feature type="domain" description="SET" evidence="10">
    <location>
        <begin position="181"/>
        <end position="452"/>
    </location>
</feature>
<dbReference type="PROSITE" id="PS50865">
    <property type="entry name" value="ZF_MYND_2"/>
    <property type="match status" value="1"/>
</dbReference>
<name>A0A9P0MZR0_SPOLI</name>
<gene>
    <name evidence="14" type="ORF">SPLIT_LOCUS4677</name>
</gene>
<dbReference type="GO" id="GO:0008757">
    <property type="term" value="F:S-adenosylmethionine-dependent methyltransferase activity"/>
    <property type="evidence" value="ECO:0007669"/>
    <property type="project" value="UniProtKB-ARBA"/>
</dbReference>
<evidence type="ECO:0000313" key="14">
    <source>
        <dbReference type="EMBL" id="CAH1639320.1"/>
    </source>
</evidence>
<dbReference type="Gene3D" id="6.10.140.2220">
    <property type="match status" value="1"/>
</dbReference>
<dbReference type="Pfam" id="PF14497">
    <property type="entry name" value="GST_C_3"/>
    <property type="match status" value="1"/>
</dbReference>
<evidence type="ECO:0000259" key="11">
    <source>
        <dbReference type="PROSITE" id="PS50404"/>
    </source>
</evidence>
<keyword evidence="15" id="KW-1185">Reference proteome</keyword>
<sequence length="792" mass="89452">MHNNWTGLDKYYTDSSLKDIYNVLESNDLSDCVVLARNVLNKTNNWLEFNFNEKSTSVSQNFLQHGLDFMSKGNAELALLGYNIALMFAPNNSEIMQLAYCGRAELLLKFPAHWSLSVNNINTCLALNCPQDLVDKLTKMKSTASKSVHKEKEALKKVSTPFTKNFFKLKGNNVDVPCATPDVEVIVESGQVKVVAANNIVVGTLLANETAFMAATHSKNVFTSCHYCLRISPDLKPCDGCCRASFCDENCKEKSMLEGHDVECKIADIIVDDVKLPFKTVLKIRRLCNSWEEFIAVSNDLGTDGIKNEITSKIFGSNKFSVLKPRADYPFIHGRMFNRCMCIVNIIHYLEMRTSFLPEGSEEKEAAIRAVARIFLYLSLYCTPVKMLHVARYICKVTMQPHDYKNRGYFPLIGNLAHSCTPNTYVIGLRNSAALIALKPIKRGEQLTFSYIGHYLEPRSIPCVTYGMERAAKLIDNYGIACEDCVVCECNIPRNQSLNRKQLSAFRNMPRTDACENNTKNLYEEICRLNIGVPSDFQFGWLEATCIQLRPGTLIRSLLSTLLYVDGLRCACRYVASIRESAWHNRPTMPEVVFYYFPVKALGESVRLLLAYGGQEFDDRRIPQTEWPAFKPKTPFGQMPVLVIDGKEYAQSLAISRYLGNKYGVAGDSFEDALEIDQNVDLINDLRAKAAVVHYEADEALKEAKYADFVKNVFPDLFEKLSAIFVKNNGHVALGKLTWGDFVFAGMFDYLKVMLRMPDLEKKYPVFQQVIDNVYSIPKVKVYADAAPPTDF</sequence>
<dbReference type="Gene3D" id="3.40.30.10">
    <property type="entry name" value="Glutaredoxin"/>
    <property type="match status" value="1"/>
</dbReference>
<evidence type="ECO:0000256" key="4">
    <source>
        <dbReference type="ARBA" id="ARBA00022723"/>
    </source>
</evidence>
<dbReference type="PANTHER" id="PTHR11571">
    <property type="entry name" value="GLUTATHIONE S-TRANSFERASE"/>
    <property type="match status" value="1"/>
</dbReference>
<dbReference type="Gene3D" id="1.20.1050.10">
    <property type="match status" value="1"/>
</dbReference>
<evidence type="ECO:0000256" key="2">
    <source>
        <dbReference type="ARBA" id="ARBA00012452"/>
    </source>
</evidence>
<dbReference type="SUPFAM" id="SSF144232">
    <property type="entry name" value="HIT/MYND zinc finger-like"/>
    <property type="match status" value="1"/>
</dbReference>
<keyword evidence="4" id="KW-0479">Metal-binding</keyword>
<feature type="domain" description="GST C-terminal" evidence="12">
    <location>
        <begin position="669"/>
        <end position="792"/>
    </location>
</feature>
<dbReference type="PROSITE" id="PS50280">
    <property type="entry name" value="SET"/>
    <property type="match status" value="1"/>
</dbReference>
<dbReference type="PROSITE" id="PS01360">
    <property type="entry name" value="ZF_MYND_1"/>
    <property type="match status" value="1"/>
</dbReference>
<dbReference type="PROSITE" id="PS50405">
    <property type="entry name" value="GST_CTER"/>
    <property type="match status" value="1"/>
</dbReference>
<dbReference type="GO" id="GO:0008276">
    <property type="term" value="F:protein methyltransferase activity"/>
    <property type="evidence" value="ECO:0007669"/>
    <property type="project" value="UniProtKB-ARBA"/>
</dbReference>
<keyword evidence="5 9" id="KW-0863">Zinc-finger</keyword>
<dbReference type="Proteomes" id="UP001153321">
    <property type="component" value="Chromosome 19"/>
</dbReference>
<dbReference type="EMBL" id="LR824550">
    <property type="protein sequence ID" value="CAH1639320.1"/>
    <property type="molecule type" value="Genomic_DNA"/>
</dbReference>
<reference evidence="14" key="1">
    <citation type="submission" date="2022-02" db="EMBL/GenBank/DDBJ databases">
        <authorList>
            <person name="King R."/>
        </authorList>
    </citation>
    <scope>NUCLEOTIDE SEQUENCE</scope>
</reference>
<evidence type="ECO:0000313" key="15">
    <source>
        <dbReference type="Proteomes" id="UP001153321"/>
    </source>
</evidence>
<dbReference type="EC" id="2.5.1.18" evidence="2"/>
<evidence type="ECO:0000256" key="9">
    <source>
        <dbReference type="PROSITE-ProRule" id="PRU00134"/>
    </source>
</evidence>
<dbReference type="CDD" id="cd20071">
    <property type="entry name" value="SET_SMYD"/>
    <property type="match status" value="1"/>
</dbReference>
<dbReference type="InterPro" id="IPR036249">
    <property type="entry name" value="Thioredoxin-like_sf"/>
</dbReference>
<comment type="similarity">
    <text evidence="7">Belongs to the GST superfamily. Sigma family.</text>
</comment>
<dbReference type="SUPFAM" id="SSF47616">
    <property type="entry name" value="GST C-terminal domain-like"/>
    <property type="match status" value="1"/>
</dbReference>
<dbReference type="GO" id="GO:0004364">
    <property type="term" value="F:glutathione transferase activity"/>
    <property type="evidence" value="ECO:0007669"/>
    <property type="project" value="UniProtKB-EC"/>
</dbReference>
<dbReference type="PANTHER" id="PTHR11571:SF224">
    <property type="entry name" value="HEMATOPOIETIC PROSTAGLANDIN D SYNTHASE"/>
    <property type="match status" value="1"/>
</dbReference>
<dbReference type="FunFam" id="1.20.1050.10:FF:000030">
    <property type="entry name" value="Glutathione S-transferase S1"/>
    <property type="match status" value="1"/>
</dbReference>
<dbReference type="Pfam" id="PF13417">
    <property type="entry name" value="GST_N_3"/>
    <property type="match status" value="1"/>
</dbReference>
<evidence type="ECO:0000256" key="3">
    <source>
        <dbReference type="ARBA" id="ARBA00022679"/>
    </source>
</evidence>
<dbReference type="PROSITE" id="PS50404">
    <property type="entry name" value="GST_NTER"/>
    <property type="match status" value="1"/>
</dbReference>
<dbReference type="SFLD" id="SFLDS00019">
    <property type="entry name" value="Glutathione_Transferase_(cytos"/>
    <property type="match status" value="1"/>
</dbReference>
<keyword evidence="3" id="KW-0808">Transferase</keyword>
<dbReference type="GO" id="GO:0008270">
    <property type="term" value="F:zinc ion binding"/>
    <property type="evidence" value="ECO:0007669"/>
    <property type="project" value="UniProtKB-KW"/>
</dbReference>
<dbReference type="GO" id="GO:0008170">
    <property type="term" value="F:N-methyltransferase activity"/>
    <property type="evidence" value="ECO:0007669"/>
    <property type="project" value="UniProtKB-ARBA"/>
</dbReference>
<dbReference type="InterPro" id="IPR004045">
    <property type="entry name" value="Glutathione_S-Trfase_N"/>
</dbReference>